<evidence type="ECO:0000259" key="3">
    <source>
        <dbReference type="Pfam" id="PF13786"/>
    </source>
</evidence>
<evidence type="ECO:0000313" key="5">
    <source>
        <dbReference type="Proteomes" id="UP000271031"/>
    </source>
</evidence>
<protein>
    <submittedName>
        <fullName evidence="4">DUF4179 domain-containing protein</fullName>
    </submittedName>
</protein>
<dbReference type="InterPro" id="IPR025436">
    <property type="entry name" value="DUF4179"/>
</dbReference>
<dbReference type="Gene3D" id="2.60.40.1630">
    <property type="entry name" value="bacillus anthracis domain"/>
    <property type="match status" value="1"/>
</dbReference>
<evidence type="ECO:0000256" key="2">
    <source>
        <dbReference type="SAM" id="Phobius"/>
    </source>
</evidence>
<dbReference type="Pfam" id="PF13786">
    <property type="entry name" value="DUF4179"/>
    <property type="match status" value="1"/>
</dbReference>
<proteinExistence type="predicted"/>
<sequence>MSIEKKISESLANQIEGVTVPAEVDERVRQSFRQFHTKTKKEHKTMKKRLLALGLTAAILIPTGVFALNSSYFAGPDVNLNGLVDDGVKRAVSEGLSVTIDQKITDQGITVHFDEMYVEETKILVHYKIEREDGSLVPYEFDTTGLQVISDGKKDNKQVENPTYQQSGLEGFSVLNFIGTERKDNLPFTLTDASGKEIDTGIAEKDKPEGMLAFVTSGKKLPSTIVLHVDIDRIGKTKGSWKGQIPIDQSKAQKATEAAK</sequence>
<comment type="caution">
    <text evidence="4">The sequence shown here is derived from an EMBL/GenBank/DDBJ whole genome shotgun (WGS) entry which is preliminary data.</text>
</comment>
<dbReference type="EMBL" id="RHHQ01000009">
    <property type="protein sequence ID" value="RNB87882.1"/>
    <property type="molecule type" value="Genomic_DNA"/>
</dbReference>
<keyword evidence="2" id="KW-0812">Transmembrane</keyword>
<dbReference type="Proteomes" id="UP000271031">
    <property type="component" value="Unassembled WGS sequence"/>
</dbReference>
<feature type="domain" description="DUF4179" evidence="3">
    <location>
        <begin position="47"/>
        <end position="130"/>
    </location>
</feature>
<feature type="region of interest" description="Disordered" evidence="1">
    <location>
        <begin position="240"/>
        <end position="260"/>
    </location>
</feature>
<dbReference type="RefSeq" id="WP_122918323.1">
    <property type="nucleotide sequence ID" value="NZ_RHHQ01000009.1"/>
</dbReference>
<dbReference type="AlphaFoldDB" id="A0A3M8DIE8"/>
<dbReference type="OrthoDB" id="2563989at2"/>
<gene>
    <name evidence="4" type="ORF">EDM56_12840</name>
</gene>
<keyword evidence="2" id="KW-1133">Transmembrane helix</keyword>
<keyword evidence="2" id="KW-0472">Membrane</keyword>
<name>A0A3M8DIE8_9BACL</name>
<reference evidence="4 5" key="1">
    <citation type="submission" date="2018-10" db="EMBL/GenBank/DDBJ databases">
        <title>Phylogenomics of Brevibacillus.</title>
        <authorList>
            <person name="Dunlap C."/>
        </authorList>
    </citation>
    <scope>NUCLEOTIDE SEQUENCE [LARGE SCALE GENOMIC DNA]</scope>
    <source>
        <strain evidence="4 5">JCM 15716</strain>
    </source>
</reference>
<evidence type="ECO:0000313" key="4">
    <source>
        <dbReference type="EMBL" id="RNB87882.1"/>
    </source>
</evidence>
<feature type="transmembrane region" description="Helical" evidence="2">
    <location>
        <begin position="50"/>
        <end position="68"/>
    </location>
</feature>
<accession>A0A3M8DIE8</accession>
<organism evidence="4 5">
    <name type="scientific">Brevibacillus fluminis</name>
    <dbReference type="NCBI Taxonomy" id="511487"/>
    <lineage>
        <taxon>Bacteria</taxon>
        <taxon>Bacillati</taxon>
        <taxon>Bacillota</taxon>
        <taxon>Bacilli</taxon>
        <taxon>Bacillales</taxon>
        <taxon>Paenibacillaceae</taxon>
        <taxon>Brevibacillus</taxon>
    </lineage>
</organism>
<keyword evidence="5" id="KW-1185">Reference proteome</keyword>
<evidence type="ECO:0000256" key="1">
    <source>
        <dbReference type="SAM" id="MobiDB-lite"/>
    </source>
</evidence>